<evidence type="ECO:0000259" key="7">
    <source>
        <dbReference type="Pfam" id="PF02687"/>
    </source>
</evidence>
<feature type="transmembrane region" description="Helical" evidence="6">
    <location>
        <begin position="58"/>
        <end position="79"/>
    </location>
</feature>
<feature type="transmembrane region" description="Helical" evidence="6">
    <location>
        <begin position="229"/>
        <end position="251"/>
    </location>
</feature>
<dbReference type="InterPro" id="IPR003838">
    <property type="entry name" value="ABC3_permease_C"/>
</dbReference>
<protein>
    <submittedName>
        <fullName evidence="8">Bacitracin ABC transporter permease</fullName>
    </submittedName>
</protein>
<keyword evidence="6" id="KW-0813">Transport</keyword>
<evidence type="ECO:0000256" key="4">
    <source>
        <dbReference type="ARBA" id="ARBA00022989"/>
    </source>
</evidence>
<feature type="transmembrane region" description="Helical" evidence="6">
    <location>
        <begin position="573"/>
        <end position="592"/>
    </location>
</feature>
<evidence type="ECO:0000256" key="1">
    <source>
        <dbReference type="ARBA" id="ARBA00004651"/>
    </source>
</evidence>
<dbReference type="PANTHER" id="PTHR46795:SF3">
    <property type="entry name" value="ABC TRANSPORTER PERMEASE"/>
    <property type="match status" value="1"/>
</dbReference>
<dbReference type="Proteomes" id="UP000242864">
    <property type="component" value="Chromosome"/>
</dbReference>
<keyword evidence="2 6" id="KW-1003">Cell membrane</keyword>
<evidence type="ECO:0000256" key="5">
    <source>
        <dbReference type="ARBA" id="ARBA00023136"/>
    </source>
</evidence>
<dbReference type="Pfam" id="PF02687">
    <property type="entry name" value="FtsX"/>
    <property type="match status" value="1"/>
</dbReference>
<keyword evidence="4 6" id="KW-1133">Transmembrane helix</keyword>
<comment type="subcellular location">
    <subcellularLocation>
        <location evidence="1 6">Cell membrane</location>
        <topology evidence="1 6">Multi-pass membrane protein</topology>
    </subcellularLocation>
</comment>
<dbReference type="RefSeq" id="WP_085237680.1">
    <property type="nucleotide sequence ID" value="NZ_CP020773.1"/>
</dbReference>
<name>A0AAC9RRV1_9STAP</name>
<dbReference type="PIRSF" id="PIRSF018968">
    <property type="entry name" value="ABC_permease_BceB"/>
    <property type="match status" value="1"/>
</dbReference>
<dbReference type="EMBL" id="CP020773">
    <property type="protein sequence ID" value="ARJ51208.1"/>
    <property type="molecule type" value="Genomic_DNA"/>
</dbReference>
<keyword evidence="3 6" id="KW-0812">Transmembrane</keyword>
<organism evidence="8 9">
    <name type="scientific">Staphylococcus lutrae</name>
    <dbReference type="NCBI Taxonomy" id="155085"/>
    <lineage>
        <taxon>Bacteria</taxon>
        <taxon>Bacillati</taxon>
        <taxon>Bacillota</taxon>
        <taxon>Bacilli</taxon>
        <taxon>Bacillales</taxon>
        <taxon>Staphylococcaceae</taxon>
        <taxon>Staphylococcus</taxon>
    </lineage>
</organism>
<dbReference type="AlphaFoldDB" id="A0AAC9RRV1"/>
<feature type="transmembrane region" description="Helical" evidence="6">
    <location>
        <begin position="20"/>
        <end position="38"/>
    </location>
</feature>
<feature type="domain" description="ABC3 transporter permease C-terminal" evidence="7">
    <location>
        <begin position="62"/>
        <end position="178"/>
    </location>
</feature>
<feature type="transmembrane region" description="Helical" evidence="6">
    <location>
        <begin position="202"/>
        <end position="223"/>
    </location>
</feature>
<dbReference type="GO" id="GO:0055085">
    <property type="term" value="P:transmembrane transport"/>
    <property type="evidence" value="ECO:0007669"/>
    <property type="project" value="UniProtKB-UniRule"/>
</dbReference>
<feature type="transmembrane region" description="Helical" evidence="6">
    <location>
        <begin position="517"/>
        <end position="539"/>
    </location>
</feature>
<dbReference type="InterPro" id="IPR027022">
    <property type="entry name" value="ABC_permease_BceB-typ"/>
</dbReference>
<dbReference type="KEGG" id="slz:B5P37_07745"/>
<keyword evidence="9" id="KW-1185">Reference proteome</keyword>
<comment type="similarity">
    <text evidence="6">Belongs to the ABC-4 integral membrane protein family.</text>
</comment>
<evidence type="ECO:0000313" key="9">
    <source>
        <dbReference type="Proteomes" id="UP000242864"/>
    </source>
</evidence>
<proteinExistence type="inferred from homology"/>
<evidence type="ECO:0000256" key="2">
    <source>
        <dbReference type="ARBA" id="ARBA00022475"/>
    </source>
</evidence>
<dbReference type="InterPro" id="IPR052536">
    <property type="entry name" value="ABC-4_Integral_Memb_Prot"/>
</dbReference>
<feature type="transmembrane region" description="Helical" evidence="6">
    <location>
        <begin position="100"/>
        <end position="131"/>
    </location>
</feature>
<dbReference type="GO" id="GO:0005886">
    <property type="term" value="C:plasma membrane"/>
    <property type="evidence" value="ECO:0007669"/>
    <property type="project" value="UniProtKB-SubCell"/>
</dbReference>
<sequence>MSFSCIIFKNFKQNLKHYGLYLFSLILSIALYFSFVTLKYTKDVTDTESAALLNKSAGIGEVFLFIIIVIFLLYANHLFIRRRTKSFALFQLIGLSRKDLMCMIILEQGLIFLSITVLSFLLGVFGSRFLLLIVKKVTNIPLDIRILFEPAAMIVTIALVVCAYILIVLQSFIFIKRRSIIRMMYDVQQSESTYPQMTKRDVIFGGLGIVMIGLGYYFSTLLIAKVANLVLFFMLVFSILFLTVVGAYFFFRSSVSLIFKTLKQVKRGHINVTDVIFTASIMHRMKKNAFSLTIIGVISAITISLLSFAMIGKANIENNVSAMSPYEFTYINEADAVKKFESQLKAHDIAYHKHTQDVIRVPIFHSTEKLNQDVSDIPITSDAQFSDIDVQEGEMVFVNSFSLTESILGFEQGMILDLGYKNTHIPLKIEEISKENRFSTLLTFGVPIAVIDNQSFERLKDTKIKDKARHPIATQVGFDLNDKKDLKVVERWNQQLNKGLPDSHTALLKEQFTYSGMFLFVSGFLGITFLIAAGCIIYIKQMDENEDEMVNYQILRKMGYTHSDMVKGIALKISFNFGLPLLIGLGHAYFAARAFNTLVGGVNFIPVFLAMGAYVGVYIMFAVFAYFHSRRVIKFSI</sequence>
<evidence type="ECO:0000313" key="8">
    <source>
        <dbReference type="EMBL" id="ARJ51208.1"/>
    </source>
</evidence>
<evidence type="ECO:0000256" key="3">
    <source>
        <dbReference type="ARBA" id="ARBA00022692"/>
    </source>
</evidence>
<dbReference type="PANTHER" id="PTHR46795">
    <property type="entry name" value="ABC TRANSPORTER PERMEASE-RELATED-RELATED"/>
    <property type="match status" value="1"/>
</dbReference>
<evidence type="ECO:0000256" key="6">
    <source>
        <dbReference type="PIRNR" id="PIRNR018968"/>
    </source>
</evidence>
<feature type="transmembrane region" description="Helical" evidence="6">
    <location>
        <begin position="151"/>
        <end position="175"/>
    </location>
</feature>
<reference evidence="8 9" key="1">
    <citation type="submission" date="2017-04" db="EMBL/GenBank/DDBJ databases">
        <authorList>
            <person name="Veseli I.A."/>
            <person name="Tang C."/>
            <person name="Pombert J.-F."/>
        </authorList>
    </citation>
    <scope>NUCLEOTIDE SEQUENCE [LARGE SCALE GENOMIC DNA]</scope>
    <source>
        <strain evidence="8 9">ATCC 700373</strain>
    </source>
</reference>
<gene>
    <name evidence="8" type="ORF">B5P37_07745</name>
</gene>
<keyword evidence="5 6" id="KW-0472">Membrane</keyword>
<feature type="transmembrane region" description="Helical" evidence="6">
    <location>
        <begin position="604"/>
        <end position="627"/>
    </location>
</feature>
<accession>A0AAC9RRV1</accession>
<feature type="transmembrane region" description="Helical" evidence="6">
    <location>
        <begin position="289"/>
        <end position="311"/>
    </location>
</feature>